<keyword evidence="2" id="KW-1185">Reference proteome</keyword>
<dbReference type="PANTHER" id="PTHR46670">
    <property type="entry name" value="ENDO/EXONUCLEASE/PHOSPHATASE DOMAIN-CONTAINING PROTEIN"/>
    <property type="match status" value="1"/>
</dbReference>
<organism evidence="1 2">
    <name type="scientific">Ridgeia piscesae</name>
    <name type="common">Tubeworm</name>
    <dbReference type="NCBI Taxonomy" id="27915"/>
    <lineage>
        <taxon>Eukaryota</taxon>
        <taxon>Metazoa</taxon>
        <taxon>Spiralia</taxon>
        <taxon>Lophotrochozoa</taxon>
        <taxon>Annelida</taxon>
        <taxon>Polychaeta</taxon>
        <taxon>Sedentaria</taxon>
        <taxon>Canalipalpata</taxon>
        <taxon>Sabellida</taxon>
        <taxon>Siboglinidae</taxon>
        <taxon>Ridgeia</taxon>
    </lineage>
</organism>
<gene>
    <name evidence="1" type="ORF">NP493_1379g00002</name>
</gene>
<evidence type="ECO:0000313" key="2">
    <source>
        <dbReference type="Proteomes" id="UP001209878"/>
    </source>
</evidence>
<protein>
    <recommendedName>
        <fullName evidence="3">Endonuclease/exonuclease/phosphatase domain-containing protein</fullName>
    </recommendedName>
</protein>
<accession>A0AAD9NCQ2</accession>
<evidence type="ECO:0000313" key="1">
    <source>
        <dbReference type="EMBL" id="KAK2165175.1"/>
    </source>
</evidence>
<dbReference type="SUPFAM" id="SSF56219">
    <property type="entry name" value="DNase I-like"/>
    <property type="match status" value="1"/>
</dbReference>
<reference evidence="1" key="1">
    <citation type="journal article" date="2023" name="Mol. Biol. Evol.">
        <title>Third-Generation Sequencing Reveals the Adaptive Role of the Epigenome in Three Deep-Sea Polychaetes.</title>
        <authorList>
            <person name="Perez M."/>
            <person name="Aroh O."/>
            <person name="Sun Y."/>
            <person name="Lan Y."/>
            <person name="Juniper S.K."/>
            <person name="Young C.R."/>
            <person name="Angers B."/>
            <person name="Qian P.Y."/>
        </authorList>
    </citation>
    <scope>NUCLEOTIDE SEQUENCE</scope>
    <source>
        <strain evidence="1">R07B-5</strain>
    </source>
</reference>
<dbReference type="Proteomes" id="UP001209878">
    <property type="component" value="Unassembled WGS sequence"/>
</dbReference>
<name>A0AAD9NCQ2_RIDPI</name>
<comment type="caution">
    <text evidence="1">The sequence shown here is derived from an EMBL/GenBank/DDBJ whole genome shotgun (WGS) entry which is preliminary data.</text>
</comment>
<dbReference type="InterPro" id="IPR036691">
    <property type="entry name" value="Endo/exonu/phosph_ase_sf"/>
</dbReference>
<dbReference type="EMBL" id="JAODUO010001377">
    <property type="protein sequence ID" value="KAK2165175.1"/>
    <property type="molecule type" value="Genomic_DNA"/>
</dbReference>
<dbReference type="PANTHER" id="PTHR46670:SF3">
    <property type="entry name" value="ENDONUCLEASE_EXONUCLEASE_PHOSPHATASE DOMAIN-CONTAINING PROTEIN"/>
    <property type="match status" value="1"/>
</dbReference>
<sequence length="318" mass="35764">MSTQESLTYLHSLSCLNLCFNRKLLSIPRSTPTFKLALILLLSGDLSLNPGPVVRHNVRLATTNIRSIREKTASLTDLIISKTIDILAVTETWLRPHDTASCIADISPPGYVFRHKPQVEVVVLVFLFQNSFSGHFIWIYRPPGHPANFLEQLQDLLENVVTIHSDFYIVGDVNLHLDTPSATTTTFNDILASFDTTQHVNFPIHIHGHWFDIIITRSSCKNIQTPTVVDGLSDHNTVIANLKVRTAPAVSKHNVFYRAFHSINIAAFMGDITTSNLVKHPTERLSELYKQYHQILKTLLHKQVPIKTKSVSQKPPAP</sequence>
<proteinExistence type="predicted"/>
<dbReference type="Gene3D" id="3.60.10.10">
    <property type="entry name" value="Endonuclease/exonuclease/phosphatase"/>
    <property type="match status" value="1"/>
</dbReference>
<evidence type="ECO:0008006" key="3">
    <source>
        <dbReference type="Google" id="ProtNLM"/>
    </source>
</evidence>
<dbReference type="AlphaFoldDB" id="A0AAD9NCQ2"/>